<dbReference type="Proteomes" id="UP001459204">
    <property type="component" value="Unassembled WGS sequence"/>
</dbReference>
<feature type="region of interest" description="Disordered" evidence="1">
    <location>
        <begin position="306"/>
        <end position="336"/>
    </location>
</feature>
<comment type="caution">
    <text evidence="2">The sequence shown here is derived from an EMBL/GenBank/DDBJ whole genome shotgun (WGS) entry which is preliminary data.</text>
</comment>
<evidence type="ECO:0000256" key="1">
    <source>
        <dbReference type="SAM" id="MobiDB-lite"/>
    </source>
</evidence>
<proteinExistence type="predicted"/>
<accession>A0ABU9J4P2</accession>
<name>A0ABU9J4P2_9GAMM</name>
<dbReference type="RefSeq" id="WP_341727008.1">
    <property type="nucleotide sequence ID" value="NZ_JBBWWT010000009.1"/>
</dbReference>
<protein>
    <submittedName>
        <fullName evidence="2">Uncharacterized protein</fullName>
    </submittedName>
</protein>
<keyword evidence="3" id="KW-1185">Reference proteome</keyword>
<organism evidence="2 3">
    <name type="scientific">Pseudoxanthomonas putridarboris</name>
    <dbReference type="NCBI Taxonomy" id="752605"/>
    <lineage>
        <taxon>Bacteria</taxon>
        <taxon>Pseudomonadati</taxon>
        <taxon>Pseudomonadota</taxon>
        <taxon>Gammaproteobacteria</taxon>
        <taxon>Lysobacterales</taxon>
        <taxon>Lysobacteraceae</taxon>
        <taxon>Pseudoxanthomonas</taxon>
    </lineage>
</organism>
<evidence type="ECO:0000313" key="2">
    <source>
        <dbReference type="EMBL" id="MEL1265834.1"/>
    </source>
</evidence>
<sequence length="336" mass="36420">MPPTRPAAKMRGDWGVTTTIMMPMPSGFSLRVLAAPLLAASLLAGCKNKPAELAGAASEPAAAVRQLAGHVQRNDLVAYARDAVPADMQAPLEAAWRSGHSRWPLTELPLDDQLVPLLAALAEKDSETTLQRSFERQFARQERDLREAARTLGLFGVQYVKHEGDYTAEERDHYAQIIAALSDWAQRAPLADPALARTTLAKLAAAARESGLTSEAALQEAGMQDSLRRLAPFFVETKATFARYGLPLDRTFADLRTGLVEQKGDTATVRIHYPLGEHDIDTVVTLDRRNGRWYLSDTLRHAEAVLAEVPAPAPPQPPGAAPIEPPPAPEEGGPRP</sequence>
<evidence type="ECO:0000313" key="3">
    <source>
        <dbReference type="Proteomes" id="UP001459204"/>
    </source>
</evidence>
<dbReference type="EMBL" id="JBBWWT010000009">
    <property type="protein sequence ID" value="MEL1265834.1"/>
    <property type="molecule type" value="Genomic_DNA"/>
</dbReference>
<feature type="compositionally biased region" description="Pro residues" evidence="1">
    <location>
        <begin position="311"/>
        <end position="336"/>
    </location>
</feature>
<gene>
    <name evidence="2" type="ORF">AAD027_15875</name>
</gene>
<reference evidence="2 3" key="1">
    <citation type="submission" date="2024-04" db="EMBL/GenBank/DDBJ databases">
        <title>Draft genome sequence of Pseudoxanthomonas putridarboris WD12.</title>
        <authorList>
            <person name="Oh J."/>
        </authorList>
    </citation>
    <scope>NUCLEOTIDE SEQUENCE [LARGE SCALE GENOMIC DNA]</scope>
    <source>
        <strain evidence="2 3">WD12</strain>
    </source>
</reference>